<dbReference type="SMART" id="SM00220">
    <property type="entry name" value="S_TKc"/>
    <property type="match status" value="1"/>
</dbReference>
<reference evidence="8" key="1">
    <citation type="submission" date="2020-05" db="EMBL/GenBank/DDBJ databases">
        <authorList>
            <person name="Chiriac C."/>
            <person name="Salcher M."/>
            <person name="Ghai R."/>
            <person name="Kavagutti S V."/>
        </authorList>
    </citation>
    <scope>NUCLEOTIDE SEQUENCE</scope>
</reference>
<dbReference type="PANTHER" id="PTHR43289">
    <property type="entry name" value="MITOGEN-ACTIVATED PROTEIN KINASE KINASE KINASE 20-RELATED"/>
    <property type="match status" value="1"/>
</dbReference>
<accession>A0A6J6N145</accession>
<evidence type="ECO:0000259" key="6">
    <source>
        <dbReference type="PROSITE" id="PS50011"/>
    </source>
</evidence>
<dbReference type="Gene3D" id="3.30.10.20">
    <property type="match status" value="4"/>
</dbReference>
<dbReference type="PROSITE" id="PS50011">
    <property type="entry name" value="PROTEIN_KINASE_DOM"/>
    <property type="match status" value="1"/>
</dbReference>
<proteinExistence type="predicted"/>
<dbReference type="PANTHER" id="PTHR43289:SF34">
    <property type="entry name" value="SERINE_THREONINE-PROTEIN KINASE YBDM-RELATED"/>
    <property type="match status" value="1"/>
</dbReference>
<dbReference type="SUPFAM" id="SSF56112">
    <property type="entry name" value="Protein kinase-like (PK-like)"/>
    <property type="match status" value="1"/>
</dbReference>
<evidence type="ECO:0000256" key="2">
    <source>
        <dbReference type="ARBA" id="ARBA00022679"/>
    </source>
</evidence>
<dbReference type="EMBL" id="CAEZXL010000020">
    <property type="protein sequence ID" value="CAB4680330.1"/>
    <property type="molecule type" value="Genomic_DNA"/>
</dbReference>
<keyword evidence="4" id="KW-0418">Kinase</keyword>
<protein>
    <submittedName>
        <fullName evidence="8">Unannotated protein</fullName>
    </submittedName>
</protein>
<dbReference type="InterPro" id="IPR005543">
    <property type="entry name" value="PASTA_dom"/>
</dbReference>
<dbReference type="CDD" id="cd14014">
    <property type="entry name" value="STKc_PknB_like"/>
    <property type="match status" value="1"/>
</dbReference>
<dbReference type="Gene3D" id="3.30.200.20">
    <property type="entry name" value="Phosphorylase Kinase, domain 1"/>
    <property type="match status" value="1"/>
</dbReference>
<dbReference type="Pfam" id="PF03793">
    <property type="entry name" value="PASTA"/>
    <property type="match status" value="2"/>
</dbReference>
<sequence>MSNLDGVTLAGRYQITEVIARGGMATVYLGKDIRLDRQVAIKVIHPHLSDDPVFRDKFFREARMLAKVAHSNLVNIFDQGDDQGHAFIVLELVEGITLRDALKNFGALRSEQIVQVSKAVLSALAQAHQNGVVHRDLKPENILLADDGRIKVTDFGLARELTANTDTGSLVGTVAYLAPEVIKRGKAETASDVYSFGILLFEMLTGKQPYSGDDAMQIAFQHTTERVPSARTINPQADTALNDLMIWCTEPLVENRPSNAYIALAHLEKFSGKAKTSPEELAQTLLLSDHIPQESFTEVISDIEDSEQPKPFAKFSSKLLATRWLVASLIAVSAGSFGGWYYGSGPGALVPIPSITDKNQAQATSLLSPLTENITVKEVFSSTFTKGQVIGSEPGAGVLVPRGMNITILVSKGKEYVAVPSLQGLDLVTATAKIIGARLALGKVSEWFNSEHPIGTVYSYSGQDGTELAVASGVDLKVSLGSIPVVAGLQKNVAKAALEAAGLNVRKVDSEYSSSIAKGQVISVVPDEPEIGKGSSIKLIVSLGPETVKMPQVKGETILAGKSLLESLGLKVIIDTKWLTKDYGIKRITGVSETAGSTLKVGQSVTIRSR</sequence>
<name>A0A6J6N145_9ZZZZ</name>
<dbReference type="GO" id="GO:0005524">
    <property type="term" value="F:ATP binding"/>
    <property type="evidence" value="ECO:0007669"/>
    <property type="project" value="UniProtKB-KW"/>
</dbReference>
<feature type="domain" description="PASTA" evidence="7">
    <location>
        <begin position="345"/>
        <end position="412"/>
    </location>
</feature>
<keyword evidence="2" id="KW-0808">Transferase</keyword>
<gene>
    <name evidence="8" type="ORF">UFOPK2373_00204</name>
</gene>
<feature type="domain" description="PASTA" evidence="7">
    <location>
        <begin position="477"/>
        <end position="543"/>
    </location>
</feature>
<evidence type="ECO:0000256" key="5">
    <source>
        <dbReference type="ARBA" id="ARBA00022840"/>
    </source>
</evidence>
<dbReference type="InterPro" id="IPR011009">
    <property type="entry name" value="Kinase-like_dom_sf"/>
</dbReference>
<organism evidence="8">
    <name type="scientific">freshwater metagenome</name>
    <dbReference type="NCBI Taxonomy" id="449393"/>
    <lineage>
        <taxon>unclassified sequences</taxon>
        <taxon>metagenomes</taxon>
        <taxon>ecological metagenomes</taxon>
    </lineage>
</organism>
<evidence type="ECO:0000259" key="7">
    <source>
        <dbReference type="PROSITE" id="PS51178"/>
    </source>
</evidence>
<feature type="domain" description="Protein kinase" evidence="6">
    <location>
        <begin position="13"/>
        <end position="271"/>
    </location>
</feature>
<dbReference type="Pfam" id="PF00069">
    <property type="entry name" value="Pkinase"/>
    <property type="match status" value="1"/>
</dbReference>
<evidence type="ECO:0000256" key="4">
    <source>
        <dbReference type="ARBA" id="ARBA00022777"/>
    </source>
</evidence>
<keyword evidence="3" id="KW-0547">Nucleotide-binding</keyword>
<dbReference type="PROSITE" id="PS00108">
    <property type="entry name" value="PROTEIN_KINASE_ST"/>
    <property type="match status" value="1"/>
</dbReference>
<keyword evidence="1" id="KW-0723">Serine/threonine-protein kinase</keyword>
<evidence type="ECO:0000313" key="8">
    <source>
        <dbReference type="EMBL" id="CAB4680330.1"/>
    </source>
</evidence>
<keyword evidence="5" id="KW-0067">ATP-binding</keyword>
<dbReference type="PROSITE" id="PS51178">
    <property type="entry name" value="PASTA"/>
    <property type="match status" value="2"/>
</dbReference>
<dbReference type="GO" id="GO:0004674">
    <property type="term" value="F:protein serine/threonine kinase activity"/>
    <property type="evidence" value="ECO:0007669"/>
    <property type="project" value="UniProtKB-KW"/>
</dbReference>
<evidence type="ECO:0000256" key="1">
    <source>
        <dbReference type="ARBA" id="ARBA00022527"/>
    </source>
</evidence>
<dbReference type="Gene3D" id="1.10.510.10">
    <property type="entry name" value="Transferase(Phosphotransferase) domain 1"/>
    <property type="match status" value="1"/>
</dbReference>
<dbReference type="CDD" id="cd06577">
    <property type="entry name" value="PASTA_pknB"/>
    <property type="match status" value="4"/>
</dbReference>
<dbReference type="SMART" id="SM00740">
    <property type="entry name" value="PASTA"/>
    <property type="match status" value="4"/>
</dbReference>
<dbReference type="InterPro" id="IPR000719">
    <property type="entry name" value="Prot_kinase_dom"/>
</dbReference>
<dbReference type="AlphaFoldDB" id="A0A6J6N145"/>
<dbReference type="FunFam" id="3.30.200.20:FF:000035">
    <property type="entry name" value="Serine/threonine protein kinase Stk1"/>
    <property type="match status" value="1"/>
</dbReference>
<evidence type="ECO:0000256" key="3">
    <source>
        <dbReference type="ARBA" id="ARBA00022741"/>
    </source>
</evidence>
<dbReference type="InterPro" id="IPR008271">
    <property type="entry name" value="Ser/Thr_kinase_AS"/>
</dbReference>